<feature type="transmembrane region" description="Helical" evidence="1">
    <location>
        <begin position="6"/>
        <end position="27"/>
    </location>
</feature>
<protein>
    <recommendedName>
        <fullName evidence="4">DUF4145 domain-containing protein</fullName>
    </recommendedName>
</protein>
<proteinExistence type="predicted"/>
<evidence type="ECO:0008006" key="4">
    <source>
        <dbReference type="Google" id="ProtNLM"/>
    </source>
</evidence>
<evidence type="ECO:0000313" key="2">
    <source>
        <dbReference type="EMBL" id="RNF81754.1"/>
    </source>
</evidence>
<comment type="caution">
    <text evidence="2">The sequence shown here is derived from an EMBL/GenBank/DDBJ whole genome shotgun (WGS) entry which is preliminary data.</text>
</comment>
<dbReference type="RefSeq" id="WP_123085522.1">
    <property type="nucleotide sequence ID" value="NZ_RJAI01000078.1"/>
</dbReference>
<gene>
    <name evidence="2" type="ORF">EFK07_25625</name>
</gene>
<sequence length="184" mass="20561">MDWLQFFSSVLSSLAWPVAVIWLAYLLRAPLRKLIPRVRTVKYGEFHVDIGEQLEEVKEKVDAAASKPAETPEDPPISFRALAKADPRAAILSAWIPVEVELNAIAKKNDAKFVIGKPALRQLQALLEKGVLDQLTVETIANLRRIRNSAVHVTEESVSFDDAMAMAEMCQWVTAQLKRINNGD</sequence>
<keyword evidence="1" id="KW-1133">Transmembrane helix</keyword>
<reference evidence="2 3" key="1">
    <citation type="submission" date="2018-10" db="EMBL/GenBank/DDBJ databases">
        <title>An outbreak of IMP-63 producing strain in France.</title>
        <authorList>
            <person name="Bour M."/>
            <person name="Liapis E."/>
            <person name="Plesiat P."/>
        </authorList>
    </citation>
    <scope>NUCLEOTIDE SEQUENCE [LARGE SCALE GENOMIC DNA]</scope>
    <source>
        <strain evidence="2 3">12917</strain>
    </source>
</reference>
<dbReference type="AlphaFoldDB" id="A0A3M8SRC2"/>
<accession>A0A3M8SRC2</accession>
<name>A0A3M8SRC2_PSEPU</name>
<dbReference type="Proteomes" id="UP000278162">
    <property type="component" value="Unassembled WGS sequence"/>
</dbReference>
<evidence type="ECO:0000256" key="1">
    <source>
        <dbReference type="SAM" id="Phobius"/>
    </source>
</evidence>
<keyword evidence="1" id="KW-0812">Transmembrane</keyword>
<keyword evidence="1" id="KW-0472">Membrane</keyword>
<dbReference type="EMBL" id="RJAI01000078">
    <property type="protein sequence ID" value="RNF81754.1"/>
    <property type="molecule type" value="Genomic_DNA"/>
</dbReference>
<evidence type="ECO:0000313" key="3">
    <source>
        <dbReference type="Proteomes" id="UP000278162"/>
    </source>
</evidence>
<organism evidence="2 3">
    <name type="scientific">Pseudomonas putida</name>
    <name type="common">Arthrobacter siderocapsulatus</name>
    <dbReference type="NCBI Taxonomy" id="303"/>
    <lineage>
        <taxon>Bacteria</taxon>
        <taxon>Pseudomonadati</taxon>
        <taxon>Pseudomonadota</taxon>
        <taxon>Gammaproteobacteria</taxon>
        <taxon>Pseudomonadales</taxon>
        <taxon>Pseudomonadaceae</taxon>
        <taxon>Pseudomonas</taxon>
    </lineage>
</organism>